<name>A0A0J9XDM6_GEOCN</name>
<gene>
    <name evidence="2" type="ORF">BN980_GECA09s02144g</name>
</gene>
<reference evidence="2" key="1">
    <citation type="submission" date="2014-03" db="EMBL/GenBank/DDBJ databases">
        <authorList>
            <person name="Casaregola S."/>
        </authorList>
    </citation>
    <scope>NUCLEOTIDE SEQUENCE [LARGE SCALE GENOMIC DNA]</scope>
    <source>
        <strain evidence="2">CLIB 918</strain>
    </source>
</reference>
<evidence type="ECO:0000256" key="1">
    <source>
        <dbReference type="ARBA" id="ARBA00009884"/>
    </source>
</evidence>
<comment type="similarity">
    <text evidence="1">Belongs to the STXBP/unc-18/SEC1 family.</text>
</comment>
<dbReference type="Gene3D" id="3.90.830.10">
    <property type="entry name" value="Syntaxin Binding Protein 1, Chain A, domain 2"/>
    <property type="match status" value="1"/>
</dbReference>
<dbReference type="EMBL" id="CCBN010000009">
    <property type="protein sequence ID" value="CDO54974.1"/>
    <property type="molecule type" value="Genomic_DNA"/>
</dbReference>
<dbReference type="SUPFAM" id="SSF56815">
    <property type="entry name" value="Sec1/munc18-like (SM) proteins"/>
    <property type="match status" value="1"/>
</dbReference>
<dbReference type="Gene3D" id="3.40.50.2060">
    <property type="match status" value="1"/>
</dbReference>
<dbReference type="Gene3D" id="3.40.50.1910">
    <property type="match status" value="1"/>
</dbReference>
<dbReference type="OrthoDB" id="10251230at2759"/>
<dbReference type="InterPro" id="IPR043127">
    <property type="entry name" value="Sec-1-like_dom3a"/>
</dbReference>
<comment type="caution">
    <text evidence="2">The sequence shown here is derived from an EMBL/GenBank/DDBJ whole genome shotgun (WGS) entry which is preliminary data.</text>
</comment>
<evidence type="ECO:0000313" key="2">
    <source>
        <dbReference type="EMBL" id="CDO54974.1"/>
    </source>
</evidence>
<dbReference type="InterPro" id="IPR001619">
    <property type="entry name" value="Sec1-like"/>
</dbReference>
<sequence>MSSPYASIEPSLREKQTATLERMLNLNVDKEVSNDVESTDNSALATLNDTAQSTWKVLVFDSLGRDIISSVLRVNDLFKNGITVHMLLNSERYPIPDVPAIYFVQPTAENISIISRDLSKGLYESIYVNFTSPIPRALLEDFASQTLQTSSAIAQVYDQYLNFLVQEPNSYSLGLENVYSTLADPKVKDEDIEQIINKVVNGLFSVVLTAGNIPIIRATRGNAAEMIAQKLDEKLRNHVLNSRNQLGSNSNVPPGQRPVLIILDRNVDLVSMFSHSWTYQSLVNDVMQFSKNRITVESSETAPDGSIKKTKRSYDLDPKDFFWAKNSNLPFPEVADNLDAELTKYKTDAKEITGQTGISDLNDIQQLDPSSNAQHLKAAITALPELTARKQTIDMHMNIATTLLKSIGDRGLAQLFEAEENATKLTKAAVLEHLKNPDFKDPNDKLRMFLIFYILSSNISASDLSEYESVLTSQGCDISALNYIKRVKEITKLSILSNQQQSNNNASQPSGGESLFKGFSAFTSKLTDSLGEGKISEGFGNLISNVKNLLPTSKDLPVTKIVESIMDPTSSNSSTTDDYLYFDPRATRGAHTRPPRKNAYDDAIVFVVGGGTYLEYGNIQEWVDRSNGTKRVIYGSTDISTPTKFLEECTNLGKTD</sequence>
<dbReference type="GO" id="GO:0016192">
    <property type="term" value="P:vesicle-mediated transport"/>
    <property type="evidence" value="ECO:0007669"/>
    <property type="project" value="InterPro"/>
</dbReference>
<keyword evidence="3" id="KW-1185">Reference proteome</keyword>
<proteinExistence type="inferred from homology"/>
<dbReference type="PIRSF" id="PIRSF005715">
    <property type="entry name" value="VPS45_Sec1"/>
    <property type="match status" value="1"/>
</dbReference>
<protein>
    <submittedName>
        <fullName evidence="2">Similar to Saccharomyces cerevisiae YDR189W SLY1 Hydrophilic protein involved in vesicle trafficking between the ER and Golgi</fullName>
    </submittedName>
</protein>
<dbReference type="InterPro" id="IPR043154">
    <property type="entry name" value="Sec-1-like_dom1"/>
</dbReference>
<dbReference type="Pfam" id="PF00995">
    <property type="entry name" value="Sec1"/>
    <property type="match status" value="1"/>
</dbReference>
<evidence type="ECO:0000313" key="3">
    <source>
        <dbReference type="Proteomes" id="UP000242525"/>
    </source>
</evidence>
<dbReference type="Gene3D" id="1.25.40.60">
    <property type="match status" value="1"/>
</dbReference>
<organism evidence="2 3">
    <name type="scientific">Geotrichum candidum</name>
    <name type="common">Oospora lactis</name>
    <name type="synonym">Dipodascus geotrichum</name>
    <dbReference type="NCBI Taxonomy" id="1173061"/>
    <lineage>
        <taxon>Eukaryota</taxon>
        <taxon>Fungi</taxon>
        <taxon>Dikarya</taxon>
        <taxon>Ascomycota</taxon>
        <taxon>Saccharomycotina</taxon>
        <taxon>Dipodascomycetes</taxon>
        <taxon>Dipodascales</taxon>
        <taxon>Dipodascaceae</taxon>
        <taxon>Geotrichum</taxon>
    </lineage>
</organism>
<dbReference type="InterPro" id="IPR036045">
    <property type="entry name" value="Sec1-like_sf"/>
</dbReference>
<dbReference type="InterPro" id="IPR027482">
    <property type="entry name" value="Sec1-like_dom2"/>
</dbReference>
<dbReference type="PANTHER" id="PTHR11679">
    <property type="entry name" value="VESICLE PROTEIN SORTING-ASSOCIATED"/>
    <property type="match status" value="1"/>
</dbReference>
<accession>A0A0J9XDM6</accession>
<dbReference type="STRING" id="1173061.A0A0J9XDM6"/>
<dbReference type="AlphaFoldDB" id="A0A0J9XDM6"/>
<dbReference type="Proteomes" id="UP000242525">
    <property type="component" value="Unassembled WGS sequence"/>
</dbReference>